<keyword evidence="8" id="KW-1185">Reference proteome</keyword>
<dbReference type="OrthoDB" id="4337966at2"/>
<evidence type="ECO:0000313" key="8">
    <source>
        <dbReference type="Proteomes" id="UP000316096"/>
    </source>
</evidence>
<keyword evidence="2" id="KW-1003">Cell membrane</keyword>
<evidence type="ECO:0000256" key="4">
    <source>
        <dbReference type="ARBA" id="ARBA00022989"/>
    </source>
</evidence>
<dbReference type="PANTHER" id="PTHR35007">
    <property type="entry name" value="INTEGRAL MEMBRANE PROTEIN-RELATED"/>
    <property type="match status" value="1"/>
</dbReference>
<dbReference type="InterPro" id="IPR018076">
    <property type="entry name" value="T2SS_GspF_dom"/>
</dbReference>
<dbReference type="AlphaFoldDB" id="A0A543CKF8"/>
<evidence type="ECO:0000259" key="6">
    <source>
        <dbReference type="Pfam" id="PF00482"/>
    </source>
</evidence>
<protein>
    <submittedName>
        <fullName evidence="7">Tight adherence protein B</fullName>
    </submittedName>
</protein>
<dbReference type="EMBL" id="VFOZ01000001">
    <property type="protein sequence ID" value="TQL97377.1"/>
    <property type="molecule type" value="Genomic_DNA"/>
</dbReference>
<dbReference type="RefSeq" id="WP_141956115.1">
    <property type="nucleotide sequence ID" value="NZ_VFOZ01000001.1"/>
</dbReference>
<keyword evidence="3" id="KW-0812">Transmembrane</keyword>
<comment type="subcellular location">
    <subcellularLocation>
        <location evidence="1">Cell membrane</location>
        <topology evidence="1">Multi-pass membrane protein</topology>
    </subcellularLocation>
</comment>
<keyword evidence="5" id="KW-0472">Membrane</keyword>
<evidence type="ECO:0000256" key="2">
    <source>
        <dbReference type="ARBA" id="ARBA00022475"/>
    </source>
</evidence>
<dbReference type="PANTHER" id="PTHR35007:SF4">
    <property type="entry name" value="CONSERVED TRANSMEMBRANE PROTEIN-RELATED"/>
    <property type="match status" value="1"/>
</dbReference>
<dbReference type="Proteomes" id="UP000316096">
    <property type="component" value="Unassembled WGS sequence"/>
</dbReference>
<evidence type="ECO:0000313" key="7">
    <source>
        <dbReference type="EMBL" id="TQL97377.1"/>
    </source>
</evidence>
<sequence length="253" mass="26190">MIIILAAGCAFAAVWVASSPPPAALRLTTVFHALQEPSGRPGSTRPPASTQWARARAAVIRLRLLPGALGRRRRHVAARQSAVIELCDGTAAELTAGRPAGTALAQAASVLPNLPGLADIADAAPEDVIATLIRASAVEGCDGLRLLAGCWRIGVDRGGMLASVIEGLAEALRDEQSHREEIALQLSGPRATARLLAGLPILGLGMAAALGAKPLQFLFTTMPGALCLSLGSGLDILGLWWTSRLATAAERLR</sequence>
<accession>A0A543CKF8</accession>
<evidence type="ECO:0000256" key="3">
    <source>
        <dbReference type="ARBA" id="ARBA00022692"/>
    </source>
</evidence>
<proteinExistence type="predicted"/>
<organism evidence="7 8">
    <name type="scientific">Actinoallomurus bryophytorum</name>
    <dbReference type="NCBI Taxonomy" id="1490222"/>
    <lineage>
        <taxon>Bacteria</taxon>
        <taxon>Bacillati</taxon>
        <taxon>Actinomycetota</taxon>
        <taxon>Actinomycetes</taxon>
        <taxon>Streptosporangiales</taxon>
        <taxon>Thermomonosporaceae</taxon>
        <taxon>Actinoallomurus</taxon>
    </lineage>
</organism>
<dbReference type="GO" id="GO:0005886">
    <property type="term" value="C:plasma membrane"/>
    <property type="evidence" value="ECO:0007669"/>
    <property type="project" value="UniProtKB-SubCell"/>
</dbReference>
<evidence type="ECO:0000256" key="1">
    <source>
        <dbReference type="ARBA" id="ARBA00004651"/>
    </source>
</evidence>
<dbReference type="Pfam" id="PF00482">
    <property type="entry name" value="T2SSF"/>
    <property type="match status" value="1"/>
</dbReference>
<keyword evidence="4" id="KW-1133">Transmembrane helix</keyword>
<gene>
    <name evidence="7" type="ORF">FB559_2957</name>
</gene>
<feature type="domain" description="Type II secretion system protein GspF" evidence="6">
    <location>
        <begin position="91"/>
        <end position="206"/>
    </location>
</feature>
<reference evidence="7 8" key="1">
    <citation type="submission" date="2019-06" db="EMBL/GenBank/DDBJ databases">
        <title>Sequencing the genomes of 1000 actinobacteria strains.</title>
        <authorList>
            <person name="Klenk H.-P."/>
        </authorList>
    </citation>
    <scope>NUCLEOTIDE SEQUENCE [LARGE SCALE GENOMIC DNA]</scope>
    <source>
        <strain evidence="7 8">DSM 102200</strain>
    </source>
</reference>
<evidence type="ECO:0000256" key="5">
    <source>
        <dbReference type="ARBA" id="ARBA00023136"/>
    </source>
</evidence>
<comment type="caution">
    <text evidence="7">The sequence shown here is derived from an EMBL/GenBank/DDBJ whole genome shotgun (WGS) entry which is preliminary data.</text>
</comment>
<name>A0A543CKF8_9ACTN</name>